<keyword evidence="11" id="KW-1185">Reference proteome</keyword>
<dbReference type="Pfam" id="PF00170">
    <property type="entry name" value="bZIP_1"/>
    <property type="match status" value="1"/>
</dbReference>
<evidence type="ECO:0000256" key="4">
    <source>
        <dbReference type="ARBA" id="ARBA00023163"/>
    </source>
</evidence>
<feature type="region of interest" description="Disordered" evidence="8">
    <location>
        <begin position="115"/>
        <end position="134"/>
    </location>
</feature>
<evidence type="ECO:0000313" key="10">
    <source>
        <dbReference type="EnsemblPlants" id="LPERR11G03390.1"/>
    </source>
</evidence>
<comment type="caution">
    <text evidence="6">Lacks conserved residue(s) required for the propagation of feature annotation.</text>
</comment>
<evidence type="ECO:0000256" key="1">
    <source>
        <dbReference type="ARBA" id="ARBA00004123"/>
    </source>
</evidence>
<feature type="region of interest" description="Disordered" evidence="8">
    <location>
        <begin position="716"/>
        <end position="750"/>
    </location>
</feature>
<reference evidence="11" key="2">
    <citation type="submission" date="2013-12" db="EMBL/GenBank/DDBJ databases">
        <authorList>
            <person name="Yu Y."/>
            <person name="Lee S."/>
            <person name="de Baynast K."/>
            <person name="Wissotski M."/>
            <person name="Liu L."/>
            <person name="Talag J."/>
            <person name="Goicoechea J."/>
            <person name="Angelova A."/>
            <person name="Jetty R."/>
            <person name="Kudrna D."/>
            <person name="Golser W."/>
            <person name="Rivera L."/>
            <person name="Zhang J."/>
            <person name="Wing R."/>
        </authorList>
    </citation>
    <scope>NUCLEOTIDE SEQUENCE</scope>
</reference>
<dbReference type="SMART" id="SM00338">
    <property type="entry name" value="BRLZ"/>
    <property type="match status" value="1"/>
</dbReference>
<dbReference type="GO" id="GO:0005634">
    <property type="term" value="C:nucleus"/>
    <property type="evidence" value="ECO:0007669"/>
    <property type="project" value="UniProtKB-SubCell"/>
</dbReference>
<dbReference type="InterPro" id="IPR004827">
    <property type="entry name" value="bZIP"/>
</dbReference>
<evidence type="ECO:0000313" key="11">
    <source>
        <dbReference type="Proteomes" id="UP000032180"/>
    </source>
</evidence>
<dbReference type="PROSITE" id="PS50985">
    <property type="entry name" value="GRAS"/>
    <property type="match status" value="1"/>
</dbReference>
<evidence type="ECO:0000256" key="6">
    <source>
        <dbReference type="PROSITE-ProRule" id="PRU01191"/>
    </source>
</evidence>
<dbReference type="Gramene" id="LPERR11G03390.1">
    <property type="protein sequence ID" value="LPERR11G03390.1"/>
    <property type="gene ID" value="LPERR11G03390"/>
</dbReference>
<sequence length="810" mass="89263">MDPRFPPPSARGHHRRAHSETFIRLPDADLLLDPDGDFGFSDLDFPSLSDDSPAASDPTPPPLPPLQQQQSSSSAAPPPPRPVPGGGGGGGGHLRSLSLDAAFFDGLSFQGGGGGGIGHKRSGSMDGESSLFEGESAPPDYAKKAMPADRLAELSLLDPKRAKRILANRQSAARSKERKIKYTSELERKVQTLQTEATTLSTQLTLLQRDTSGLTAENRELKLRLQSMEEQAKLRDALNDALREEVQRLKIAAGQVPNMNGSSFNGVQQQQQMPSYFSQPQQMHYLSGHQGRQHHPNNPHNSFNGGQSMSGQTLNDSMDFIILGQENGNLVAIQEELMEENSLSDLLLAGAEAVEAGDPILASVVFSRLDDFLLSQIPENAAASSFDRLAYHFDQGLRSRVSSACTGCYQPEPPPSGNMVVHQIIQELSPFVKFAHFTTNQAILDATVGDMDVHVVDLNIGEGIQWSSFMSDLARRGGKSFILTAIMAYADCKDSTHDTAVRLLSEFASVLLGCVKKLQPKLVVIVEDDLVRIGRGAPPSSASFVDFFFEALHHFTMLFESFLSCFSYGNYEACVRLVETELVGPRIQDFVGEYRSVRIETNACKVLEGFKACELSACNIAQARMLVGLFNRVFGVVFEKGRLALCWKSRPLISVSVWAPDDRRRLEHILLRMHSVVEEAEGCHITNPGMLLLQGFIEGFYLGYYMLDEIKFQPPEEESIKDEGDTSRAQTSRRISAAKDSGRSSTQHEWKLLQRRSTAAADAVYFSQPQQMHYLSDHQGRHHHPNNPHNSFNGGQSMNGQALNDSMDFR</sequence>
<feature type="coiled-coil region" evidence="7">
    <location>
        <begin position="183"/>
        <end position="245"/>
    </location>
</feature>
<dbReference type="CDD" id="cd14703">
    <property type="entry name" value="bZIP_plant_RF2"/>
    <property type="match status" value="1"/>
</dbReference>
<organism evidence="10 11">
    <name type="scientific">Leersia perrieri</name>
    <dbReference type="NCBI Taxonomy" id="77586"/>
    <lineage>
        <taxon>Eukaryota</taxon>
        <taxon>Viridiplantae</taxon>
        <taxon>Streptophyta</taxon>
        <taxon>Embryophyta</taxon>
        <taxon>Tracheophyta</taxon>
        <taxon>Spermatophyta</taxon>
        <taxon>Magnoliopsida</taxon>
        <taxon>Liliopsida</taxon>
        <taxon>Poales</taxon>
        <taxon>Poaceae</taxon>
        <taxon>BOP clade</taxon>
        <taxon>Oryzoideae</taxon>
        <taxon>Oryzeae</taxon>
        <taxon>Oryzinae</taxon>
        <taxon>Leersia</taxon>
    </lineage>
</organism>
<dbReference type="PANTHER" id="PTHR13690:SF160">
    <property type="entry name" value="OS11G0160500 PROTEIN"/>
    <property type="match status" value="1"/>
</dbReference>
<feature type="compositionally biased region" description="Polar residues" evidence="8">
    <location>
        <begin position="791"/>
        <end position="804"/>
    </location>
</feature>
<dbReference type="eggNOG" id="ENOG502QRMU">
    <property type="taxonomic scope" value="Eukaryota"/>
</dbReference>
<evidence type="ECO:0000259" key="9">
    <source>
        <dbReference type="PROSITE" id="PS50217"/>
    </source>
</evidence>
<dbReference type="GO" id="GO:0003700">
    <property type="term" value="F:DNA-binding transcription factor activity"/>
    <property type="evidence" value="ECO:0007669"/>
    <property type="project" value="InterPro"/>
</dbReference>
<dbReference type="InterPro" id="IPR005202">
    <property type="entry name" value="TF_GRAS"/>
</dbReference>
<name>A0A0D9XPC3_9ORYZ</name>
<evidence type="ECO:0000256" key="7">
    <source>
        <dbReference type="SAM" id="Coils"/>
    </source>
</evidence>
<feature type="region of interest" description="Disordered" evidence="8">
    <location>
        <begin position="777"/>
        <end position="810"/>
    </location>
</feature>
<evidence type="ECO:0000256" key="5">
    <source>
        <dbReference type="ARBA" id="ARBA00023242"/>
    </source>
</evidence>
<evidence type="ECO:0000256" key="3">
    <source>
        <dbReference type="ARBA" id="ARBA00023125"/>
    </source>
</evidence>
<feature type="compositionally biased region" description="Basic and acidic residues" evidence="8">
    <location>
        <begin position="740"/>
        <end position="750"/>
    </location>
</feature>
<evidence type="ECO:0000256" key="8">
    <source>
        <dbReference type="SAM" id="MobiDB-lite"/>
    </source>
</evidence>
<proteinExistence type="inferred from homology"/>
<reference evidence="10 11" key="1">
    <citation type="submission" date="2012-08" db="EMBL/GenBank/DDBJ databases">
        <title>Oryza genome evolution.</title>
        <authorList>
            <person name="Wing R.A."/>
        </authorList>
    </citation>
    <scope>NUCLEOTIDE SEQUENCE</scope>
</reference>
<dbReference type="EnsemblPlants" id="LPERR11G03390.1">
    <property type="protein sequence ID" value="LPERR11G03390.1"/>
    <property type="gene ID" value="LPERR11G03390"/>
</dbReference>
<keyword evidence="5" id="KW-0539">Nucleus</keyword>
<feature type="compositionally biased region" description="Low complexity" evidence="8">
    <location>
        <begin position="37"/>
        <end position="57"/>
    </location>
</feature>
<protein>
    <recommendedName>
        <fullName evidence="9">BZIP domain-containing protein</fullName>
    </recommendedName>
</protein>
<dbReference type="Gene3D" id="1.20.5.170">
    <property type="match status" value="1"/>
</dbReference>
<feature type="domain" description="BZIP" evidence="9">
    <location>
        <begin position="158"/>
        <end position="221"/>
    </location>
</feature>
<evidence type="ECO:0000256" key="2">
    <source>
        <dbReference type="ARBA" id="ARBA00023015"/>
    </source>
</evidence>
<dbReference type="SUPFAM" id="SSF57959">
    <property type="entry name" value="Leucine zipper domain"/>
    <property type="match status" value="1"/>
</dbReference>
<keyword evidence="3" id="KW-0238">DNA-binding</keyword>
<dbReference type="Pfam" id="PF03514">
    <property type="entry name" value="GRAS"/>
    <property type="match status" value="1"/>
</dbReference>
<dbReference type="PROSITE" id="PS50217">
    <property type="entry name" value="BZIP"/>
    <property type="match status" value="1"/>
</dbReference>
<feature type="compositionally biased region" description="Gly residues" evidence="8">
    <location>
        <begin position="84"/>
        <end position="93"/>
    </location>
</feature>
<dbReference type="InterPro" id="IPR046347">
    <property type="entry name" value="bZIP_sf"/>
</dbReference>
<feature type="region of interest" description="Disordered" evidence="8">
    <location>
        <begin position="1"/>
        <end position="94"/>
    </location>
</feature>
<dbReference type="GO" id="GO:0003677">
    <property type="term" value="F:DNA binding"/>
    <property type="evidence" value="ECO:0007669"/>
    <property type="project" value="UniProtKB-KW"/>
</dbReference>
<accession>A0A0D9XPC3</accession>
<dbReference type="AlphaFoldDB" id="A0A0D9XPC3"/>
<comment type="similarity">
    <text evidence="6">Belongs to the GRAS family.</text>
</comment>
<reference evidence="10" key="3">
    <citation type="submission" date="2015-04" db="UniProtKB">
        <authorList>
            <consortium name="EnsemblPlants"/>
        </authorList>
    </citation>
    <scope>IDENTIFICATION</scope>
</reference>
<dbReference type="HOGENOM" id="CLU_351397_0_0_1"/>
<feature type="region of interest" description="SAW" evidence="6">
    <location>
        <begin position="592"/>
        <end position="659"/>
    </location>
</feature>
<keyword evidence="2" id="KW-0805">Transcription regulation</keyword>
<keyword evidence="7" id="KW-0175">Coiled coil</keyword>
<keyword evidence="4" id="KW-0804">Transcription</keyword>
<feature type="short sequence motif" description="VHIID" evidence="6">
    <location>
        <begin position="453"/>
        <end position="457"/>
    </location>
</feature>
<comment type="subcellular location">
    <subcellularLocation>
        <location evidence="1">Nucleus</location>
    </subcellularLocation>
</comment>
<dbReference type="PANTHER" id="PTHR13690">
    <property type="entry name" value="TRANSCRIPTION FACTOR POSF21-RELATED"/>
    <property type="match status" value="1"/>
</dbReference>
<dbReference type="InterPro" id="IPR044759">
    <property type="entry name" value="bZIP_RF2"/>
</dbReference>
<dbReference type="FunFam" id="1.20.5.170:FF:000083">
    <property type="entry name" value="Transcription factor VIP1"/>
    <property type="match status" value="1"/>
</dbReference>
<dbReference type="Proteomes" id="UP000032180">
    <property type="component" value="Chromosome 11"/>
</dbReference>
<feature type="compositionally biased region" description="Low complexity" evidence="8">
    <location>
        <begin position="66"/>
        <end position="75"/>
    </location>
</feature>